<feature type="compositionally biased region" description="Polar residues" evidence="1">
    <location>
        <begin position="202"/>
        <end position="216"/>
    </location>
</feature>
<feature type="domain" description="DUF3644" evidence="3">
    <location>
        <begin position="90"/>
        <end position="199"/>
    </location>
</feature>
<organism evidence="4 5">
    <name type="scientific">Muricoccus pecuniae</name>
    <dbReference type="NCBI Taxonomy" id="693023"/>
    <lineage>
        <taxon>Bacteria</taxon>
        <taxon>Pseudomonadati</taxon>
        <taxon>Pseudomonadota</taxon>
        <taxon>Alphaproteobacteria</taxon>
        <taxon>Acetobacterales</taxon>
        <taxon>Roseomonadaceae</taxon>
        <taxon>Muricoccus</taxon>
    </lineage>
</organism>
<feature type="transmembrane region" description="Helical" evidence="2">
    <location>
        <begin position="117"/>
        <end position="134"/>
    </location>
</feature>
<keyword evidence="2" id="KW-0472">Membrane</keyword>
<dbReference type="Pfam" id="PF12358">
    <property type="entry name" value="DUF3644"/>
    <property type="match status" value="1"/>
</dbReference>
<evidence type="ECO:0000256" key="2">
    <source>
        <dbReference type="SAM" id="Phobius"/>
    </source>
</evidence>
<name>A0A840YE07_9PROT</name>
<keyword evidence="2" id="KW-0812">Transmembrane</keyword>
<keyword evidence="5" id="KW-1185">Reference proteome</keyword>
<comment type="caution">
    <text evidence="4">The sequence shown here is derived from an EMBL/GenBank/DDBJ whole genome shotgun (WGS) entry which is preliminary data.</text>
</comment>
<gene>
    <name evidence="4" type="ORF">FHS87_002447</name>
</gene>
<dbReference type="EMBL" id="JACIJD010000010">
    <property type="protein sequence ID" value="MBB5694401.1"/>
    <property type="molecule type" value="Genomic_DNA"/>
</dbReference>
<dbReference type="AlphaFoldDB" id="A0A840YE07"/>
<dbReference type="InterPro" id="IPR022104">
    <property type="entry name" value="DUF3644"/>
</dbReference>
<feature type="region of interest" description="Disordered" evidence="1">
    <location>
        <begin position="195"/>
        <end position="242"/>
    </location>
</feature>
<dbReference type="RefSeq" id="WP_184518469.1">
    <property type="nucleotide sequence ID" value="NZ_JACIJD010000010.1"/>
</dbReference>
<evidence type="ECO:0000259" key="3">
    <source>
        <dbReference type="Pfam" id="PF12358"/>
    </source>
</evidence>
<evidence type="ECO:0000256" key="1">
    <source>
        <dbReference type="SAM" id="MobiDB-lite"/>
    </source>
</evidence>
<proteinExistence type="predicted"/>
<evidence type="ECO:0000313" key="4">
    <source>
        <dbReference type="EMBL" id="MBB5694401.1"/>
    </source>
</evidence>
<accession>A0A840YE07</accession>
<evidence type="ECO:0000313" key="5">
    <source>
        <dbReference type="Proteomes" id="UP000580654"/>
    </source>
</evidence>
<keyword evidence="2" id="KW-1133">Transmembrane helix</keyword>
<reference evidence="4 5" key="1">
    <citation type="submission" date="2020-08" db="EMBL/GenBank/DDBJ databases">
        <title>Genomic Encyclopedia of Type Strains, Phase IV (KMG-IV): sequencing the most valuable type-strain genomes for metagenomic binning, comparative biology and taxonomic classification.</title>
        <authorList>
            <person name="Goeker M."/>
        </authorList>
    </citation>
    <scope>NUCLEOTIDE SEQUENCE [LARGE SCALE GENOMIC DNA]</scope>
    <source>
        <strain evidence="4 5">DSM 25622</strain>
    </source>
</reference>
<dbReference type="Proteomes" id="UP000580654">
    <property type="component" value="Unassembled WGS sequence"/>
</dbReference>
<sequence>MPKRTAGNSLTTAEVALVKALVREGGRSNQEILAFFSRPGRSINQARVVEITKGSRYGSVPAASSGELRAFLSRWPEHDLVTGLHPVDDELIVKAREAMLNAIGGYNNPRTLFRTECFIVLAVIAWTYLLHWHYRRIGVDYRSRKDDGTLLTTAHGAQKHWELETCLRAPECPLEEAVRTNLRFLIAIRHEVEHQMTRRSKPQSLSPENASTTSWRPSRLGSAGMRWAGGSSEPSPRPMMTQ</sequence>
<protein>
    <recommendedName>
        <fullName evidence="3">DUF3644 domain-containing protein</fullName>
    </recommendedName>
</protein>